<evidence type="ECO:0000256" key="2">
    <source>
        <dbReference type="PROSITE-ProRule" id="PRU00266"/>
    </source>
</evidence>
<evidence type="ECO:0000313" key="5">
    <source>
        <dbReference type="Proteomes" id="UP001372834"/>
    </source>
</evidence>
<dbReference type="GO" id="GO:0005737">
    <property type="term" value="C:cytoplasm"/>
    <property type="evidence" value="ECO:0007669"/>
    <property type="project" value="TreeGrafter"/>
</dbReference>
<feature type="domain" description="DRBM" evidence="3">
    <location>
        <begin position="5"/>
        <end position="72"/>
    </location>
</feature>
<dbReference type="GO" id="GO:0005634">
    <property type="term" value="C:nucleus"/>
    <property type="evidence" value="ECO:0007669"/>
    <property type="project" value="TreeGrafter"/>
</dbReference>
<comment type="caution">
    <text evidence="4">The sequence shown here is derived from an EMBL/GenBank/DDBJ whole genome shotgun (WGS) entry which is preliminary data.</text>
</comment>
<accession>A0AAN8NWA6</accession>
<name>A0AAN8NWA6_POLSC</name>
<dbReference type="InterPro" id="IPR014720">
    <property type="entry name" value="dsRBD_dom"/>
</dbReference>
<dbReference type="GO" id="GO:0070578">
    <property type="term" value="C:RISC-loading complex"/>
    <property type="evidence" value="ECO:0007669"/>
    <property type="project" value="TreeGrafter"/>
</dbReference>
<evidence type="ECO:0000313" key="4">
    <source>
        <dbReference type="EMBL" id="KAK6618563.1"/>
    </source>
</evidence>
<dbReference type="AlphaFoldDB" id="A0AAN8NWA6"/>
<dbReference type="GO" id="GO:0035197">
    <property type="term" value="F:siRNA binding"/>
    <property type="evidence" value="ECO:0007669"/>
    <property type="project" value="TreeGrafter"/>
</dbReference>
<dbReference type="Gene3D" id="3.30.160.20">
    <property type="match status" value="2"/>
</dbReference>
<dbReference type="CDD" id="cd19862">
    <property type="entry name" value="DSRM_PRKRA-like_rpt1"/>
    <property type="match status" value="1"/>
</dbReference>
<dbReference type="InterPro" id="IPR051247">
    <property type="entry name" value="RLC_Component"/>
</dbReference>
<organism evidence="4 5">
    <name type="scientific">Polyplax serrata</name>
    <name type="common">Common mouse louse</name>
    <dbReference type="NCBI Taxonomy" id="468196"/>
    <lineage>
        <taxon>Eukaryota</taxon>
        <taxon>Metazoa</taxon>
        <taxon>Ecdysozoa</taxon>
        <taxon>Arthropoda</taxon>
        <taxon>Hexapoda</taxon>
        <taxon>Insecta</taxon>
        <taxon>Pterygota</taxon>
        <taxon>Neoptera</taxon>
        <taxon>Paraneoptera</taxon>
        <taxon>Psocodea</taxon>
        <taxon>Troctomorpha</taxon>
        <taxon>Phthiraptera</taxon>
        <taxon>Anoplura</taxon>
        <taxon>Polyplacidae</taxon>
        <taxon>Polyplax</taxon>
    </lineage>
</organism>
<evidence type="ECO:0000259" key="3">
    <source>
        <dbReference type="PROSITE" id="PS50137"/>
    </source>
</evidence>
<proteinExistence type="predicted"/>
<keyword evidence="1 2" id="KW-0694">RNA-binding</keyword>
<dbReference type="GO" id="GO:0016442">
    <property type="term" value="C:RISC complex"/>
    <property type="evidence" value="ECO:0007669"/>
    <property type="project" value="TreeGrafter"/>
</dbReference>
<gene>
    <name evidence="4" type="ORF">RUM43_012954</name>
</gene>
<evidence type="ECO:0000256" key="1">
    <source>
        <dbReference type="ARBA" id="ARBA00022884"/>
    </source>
</evidence>
<reference evidence="4 5" key="1">
    <citation type="submission" date="2023-10" db="EMBL/GenBank/DDBJ databases">
        <title>Genomes of two closely related lineages of the louse Polyplax serrata with different host specificities.</title>
        <authorList>
            <person name="Martinu J."/>
            <person name="Tarabai H."/>
            <person name="Stefka J."/>
            <person name="Hypsa V."/>
        </authorList>
    </citation>
    <scope>NUCLEOTIDE SEQUENCE [LARGE SCALE GENOMIC DNA]</scope>
    <source>
        <strain evidence="4">HR10_N</strain>
    </source>
</reference>
<feature type="domain" description="DRBM" evidence="3">
    <location>
        <begin position="93"/>
        <end position="161"/>
    </location>
</feature>
<dbReference type="GO" id="GO:0003725">
    <property type="term" value="F:double-stranded RNA binding"/>
    <property type="evidence" value="ECO:0007669"/>
    <property type="project" value="TreeGrafter"/>
</dbReference>
<dbReference type="Pfam" id="PF00035">
    <property type="entry name" value="dsrm"/>
    <property type="match status" value="2"/>
</dbReference>
<dbReference type="PANTHER" id="PTHR46205">
    <property type="entry name" value="LOQUACIOUS, ISOFORM B"/>
    <property type="match status" value="1"/>
</dbReference>
<dbReference type="PROSITE" id="PS50137">
    <property type="entry name" value="DS_RBD"/>
    <property type="match status" value="2"/>
</dbReference>
<dbReference type="GO" id="GO:0070920">
    <property type="term" value="P:regulation of regulatory ncRNA processing"/>
    <property type="evidence" value="ECO:0007669"/>
    <property type="project" value="TreeGrafter"/>
</dbReference>
<dbReference type="SMART" id="SM00358">
    <property type="entry name" value="DSRM"/>
    <property type="match status" value="2"/>
</dbReference>
<sequence>MDIKTPVSMLQEYLVSIKKIPHYELIHNGVGTHNPEFVYRVRVNELSEDGKGKSKQEAKHRAAEKMLKTLKISNDDNDLEQVTGQEIEDLGENYVGHLKEFCLVKGYASPVYDVEEEAGPPHLKIFKMCCTVSKMKFYGIYKTKKGAKQIAASNMLAHLKKISRDGIDPVDDETILHRNITIIPPKKLTTEEIIKKLSTIKNNCAVPQRERIVYYKDHQRAYIGLQETSETLDKVLKDNSLVQKESPLSLLQEIVTELGAMLTCRKIKGKEEKEITFLGISCEGEWPQISSFGYAKEDAAENMLNSLLVLCTP</sequence>
<dbReference type="GO" id="GO:0030422">
    <property type="term" value="P:siRNA processing"/>
    <property type="evidence" value="ECO:0007669"/>
    <property type="project" value="TreeGrafter"/>
</dbReference>
<dbReference type="PANTHER" id="PTHR46205:SF4">
    <property type="entry name" value="LD06392P"/>
    <property type="match status" value="1"/>
</dbReference>
<dbReference type="EMBL" id="JAWJWE010000041">
    <property type="protein sequence ID" value="KAK6618563.1"/>
    <property type="molecule type" value="Genomic_DNA"/>
</dbReference>
<dbReference type="SUPFAM" id="SSF54768">
    <property type="entry name" value="dsRNA-binding domain-like"/>
    <property type="match status" value="2"/>
</dbReference>
<protein>
    <recommendedName>
        <fullName evidence="3">DRBM domain-containing protein</fullName>
    </recommendedName>
</protein>
<dbReference type="Proteomes" id="UP001372834">
    <property type="component" value="Unassembled WGS sequence"/>
</dbReference>